<sequence length="226" mass="25978">MRGLVLHKINGSPPARAAMMIGDILGLKIQYKEVNILRAEHLSPEFIKKNPMHTIPLLEDGDLLLADSHAIASYLVNRYGSAEHKRLYPEDLIQRAKVDEKLYFDTGVLFQRFREITFGTFTGRLSGLTAEHIQGLEDSYEILERYLEKNKYLARNELSIADVCAGATVSSLDAVRQIDSEKYPKTHDWLNRMKRESFFEKMNAPGLADYKSTILKFWERNKKSKI</sequence>
<dbReference type="Pfam" id="PF13417">
    <property type="entry name" value="GST_N_3"/>
    <property type="match status" value="1"/>
</dbReference>
<dbReference type="Pfam" id="PF00043">
    <property type="entry name" value="GST_C"/>
    <property type="match status" value="1"/>
</dbReference>
<dbReference type="PROSITE" id="PS50404">
    <property type="entry name" value="GST_NTER"/>
    <property type="match status" value="1"/>
</dbReference>
<dbReference type="InterPro" id="IPR004045">
    <property type="entry name" value="Glutathione_S-Trfase_N"/>
</dbReference>
<feature type="domain" description="GST C-terminal" evidence="3">
    <location>
        <begin position="91"/>
        <end position="224"/>
    </location>
</feature>
<dbReference type="InterPro" id="IPR036249">
    <property type="entry name" value="Thioredoxin-like_sf"/>
</dbReference>
<accession>A0A4C1Z8Z0</accession>
<comment type="caution">
    <text evidence="4">The sequence shown here is derived from an EMBL/GenBank/DDBJ whole genome shotgun (WGS) entry which is preliminary data.</text>
</comment>
<evidence type="ECO:0000259" key="3">
    <source>
        <dbReference type="PROSITE" id="PS50405"/>
    </source>
</evidence>
<dbReference type="InterPro" id="IPR040079">
    <property type="entry name" value="Glutathione_S-Trfase"/>
</dbReference>
<dbReference type="Gene3D" id="1.20.1050.10">
    <property type="match status" value="1"/>
</dbReference>
<dbReference type="Gene3D" id="3.40.30.10">
    <property type="entry name" value="Glutaredoxin"/>
    <property type="match status" value="1"/>
</dbReference>
<dbReference type="FunFam" id="1.20.1050.10:FF:000007">
    <property type="entry name" value="Glutathione S-transferase 1-1"/>
    <property type="match status" value="1"/>
</dbReference>
<dbReference type="InterPro" id="IPR004046">
    <property type="entry name" value="GST_C"/>
</dbReference>
<keyword evidence="5" id="KW-1185">Reference proteome</keyword>
<dbReference type="PROSITE" id="PS50405">
    <property type="entry name" value="GST_CTER"/>
    <property type="match status" value="1"/>
</dbReference>
<dbReference type="PANTHER" id="PTHR43969:SF4">
    <property type="entry name" value="FI01423P-RELATED"/>
    <property type="match status" value="1"/>
</dbReference>
<dbReference type="SFLD" id="SFLDS00019">
    <property type="entry name" value="Glutathione_Transferase_(cytos"/>
    <property type="match status" value="1"/>
</dbReference>
<evidence type="ECO:0000313" key="4">
    <source>
        <dbReference type="EMBL" id="GBP85056.1"/>
    </source>
</evidence>
<dbReference type="OrthoDB" id="422574at2759"/>
<name>A0A4C1Z8Z0_EUMVA</name>
<dbReference type="EMBL" id="BGZK01001714">
    <property type="protein sequence ID" value="GBP85056.1"/>
    <property type="molecule type" value="Genomic_DNA"/>
</dbReference>
<feature type="domain" description="GST N-terminal" evidence="2">
    <location>
        <begin position="2"/>
        <end position="83"/>
    </location>
</feature>
<reference evidence="4 5" key="1">
    <citation type="journal article" date="2019" name="Commun. Biol.">
        <title>The bagworm genome reveals a unique fibroin gene that provides high tensile strength.</title>
        <authorList>
            <person name="Kono N."/>
            <person name="Nakamura H."/>
            <person name="Ohtoshi R."/>
            <person name="Tomita M."/>
            <person name="Numata K."/>
            <person name="Arakawa K."/>
        </authorList>
    </citation>
    <scope>NUCLEOTIDE SEQUENCE [LARGE SCALE GENOMIC DNA]</scope>
</reference>
<dbReference type="InterPro" id="IPR010987">
    <property type="entry name" value="Glutathione-S-Trfase_C-like"/>
</dbReference>
<protein>
    <submittedName>
        <fullName evidence="4">Glutathione S-transferase 1</fullName>
    </submittedName>
</protein>
<evidence type="ECO:0000313" key="5">
    <source>
        <dbReference type="Proteomes" id="UP000299102"/>
    </source>
</evidence>
<dbReference type="SFLD" id="SFLDG00358">
    <property type="entry name" value="Main_(cytGST)"/>
    <property type="match status" value="1"/>
</dbReference>
<dbReference type="SFLD" id="SFLDG01153">
    <property type="entry name" value="Main.4:_Theta-like"/>
    <property type="match status" value="1"/>
</dbReference>
<dbReference type="SUPFAM" id="SSF47616">
    <property type="entry name" value="GST C-terminal domain-like"/>
    <property type="match status" value="1"/>
</dbReference>
<dbReference type="STRING" id="151549.A0A4C1Z8Z0"/>
<dbReference type="SUPFAM" id="SSF52833">
    <property type="entry name" value="Thioredoxin-like"/>
    <property type="match status" value="1"/>
</dbReference>
<dbReference type="InterPro" id="IPR036282">
    <property type="entry name" value="Glutathione-S-Trfase_C_sf"/>
</dbReference>
<dbReference type="GO" id="GO:0006749">
    <property type="term" value="P:glutathione metabolic process"/>
    <property type="evidence" value="ECO:0007669"/>
    <property type="project" value="TreeGrafter"/>
</dbReference>
<dbReference type="CDD" id="cd03177">
    <property type="entry name" value="GST_C_Delta_Epsilon"/>
    <property type="match status" value="1"/>
</dbReference>
<dbReference type="Proteomes" id="UP000299102">
    <property type="component" value="Unassembled WGS sequence"/>
</dbReference>
<evidence type="ECO:0000259" key="2">
    <source>
        <dbReference type="PROSITE" id="PS50404"/>
    </source>
</evidence>
<keyword evidence="4" id="KW-0808">Transferase</keyword>
<evidence type="ECO:0000256" key="1">
    <source>
        <dbReference type="ARBA" id="ARBA00011738"/>
    </source>
</evidence>
<comment type="subunit">
    <text evidence="1">Homodimer.</text>
</comment>
<dbReference type="GO" id="GO:0004364">
    <property type="term" value="F:glutathione transferase activity"/>
    <property type="evidence" value="ECO:0007669"/>
    <property type="project" value="TreeGrafter"/>
</dbReference>
<gene>
    <name evidence="4" type="primary">GST1</name>
    <name evidence="4" type="ORF">EVAR_48393_1</name>
</gene>
<dbReference type="PANTHER" id="PTHR43969">
    <property type="entry name" value="GLUTATHIONE S TRANSFERASE D10, ISOFORM A-RELATED"/>
    <property type="match status" value="1"/>
</dbReference>
<dbReference type="AlphaFoldDB" id="A0A4C1Z8Z0"/>
<dbReference type="FunFam" id="3.40.30.10:FF:000034">
    <property type="entry name" value="glutathione S-transferase 1"/>
    <property type="match status" value="1"/>
</dbReference>
<proteinExistence type="predicted"/>
<organism evidence="4 5">
    <name type="scientific">Eumeta variegata</name>
    <name type="common">Bagworm moth</name>
    <name type="synonym">Eumeta japonica</name>
    <dbReference type="NCBI Taxonomy" id="151549"/>
    <lineage>
        <taxon>Eukaryota</taxon>
        <taxon>Metazoa</taxon>
        <taxon>Ecdysozoa</taxon>
        <taxon>Arthropoda</taxon>
        <taxon>Hexapoda</taxon>
        <taxon>Insecta</taxon>
        <taxon>Pterygota</taxon>
        <taxon>Neoptera</taxon>
        <taxon>Endopterygota</taxon>
        <taxon>Lepidoptera</taxon>
        <taxon>Glossata</taxon>
        <taxon>Ditrysia</taxon>
        <taxon>Tineoidea</taxon>
        <taxon>Psychidae</taxon>
        <taxon>Oiketicinae</taxon>
        <taxon>Eumeta</taxon>
    </lineage>
</organism>